<evidence type="ECO:0000313" key="2">
    <source>
        <dbReference type="Proteomes" id="UP000191980"/>
    </source>
</evidence>
<name>A0A1V8M7V3_9GAMM</name>
<proteinExistence type="predicted"/>
<dbReference type="Proteomes" id="UP000191980">
    <property type="component" value="Unassembled WGS sequence"/>
</dbReference>
<sequence length="79" mass="9436">MQVSHETIYQWIFTDAQQGGDFFLSLVRHHKKRRKQRRSSKKRLFEVRISITEQPKIVADRVRFGDWESDTMKSVALVT</sequence>
<dbReference type="EMBL" id="LPUF01000001">
    <property type="protein sequence ID" value="OQK17463.1"/>
    <property type="molecule type" value="Genomic_DNA"/>
</dbReference>
<evidence type="ECO:0000313" key="1">
    <source>
        <dbReference type="EMBL" id="OQK17463.1"/>
    </source>
</evidence>
<accession>A0A1V8M7V3</accession>
<protein>
    <recommendedName>
        <fullName evidence="3">Transposase</fullName>
    </recommendedName>
</protein>
<comment type="caution">
    <text evidence="1">The sequence shown here is derived from an EMBL/GenBank/DDBJ whole genome shotgun (WGS) entry which is preliminary data.</text>
</comment>
<organism evidence="1 2">
    <name type="scientific">Methyloprofundus sedimenti</name>
    <dbReference type="NCBI Taxonomy" id="1420851"/>
    <lineage>
        <taxon>Bacteria</taxon>
        <taxon>Pseudomonadati</taxon>
        <taxon>Pseudomonadota</taxon>
        <taxon>Gammaproteobacteria</taxon>
        <taxon>Methylococcales</taxon>
        <taxon>Methylococcaceae</taxon>
        <taxon>Methyloprofundus</taxon>
    </lineage>
</organism>
<dbReference type="AlphaFoldDB" id="A0A1V8M7V3"/>
<keyword evidence="2" id="KW-1185">Reference proteome</keyword>
<evidence type="ECO:0008006" key="3">
    <source>
        <dbReference type="Google" id="ProtNLM"/>
    </source>
</evidence>
<reference evidence="1 2" key="1">
    <citation type="submission" date="2015-12" db="EMBL/GenBank/DDBJ databases">
        <authorList>
            <person name="Shamseldin A."/>
            <person name="Moawad H."/>
            <person name="Abd El-Rahim W.M."/>
            <person name="Sadowsky M.J."/>
        </authorList>
    </citation>
    <scope>NUCLEOTIDE SEQUENCE [LARGE SCALE GENOMIC DNA]</scope>
    <source>
        <strain evidence="1 2">WF1</strain>
    </source>
</reference>
<gene>
    <name evidence="1" type="ORF">AU255_06175</name>
</gene>